<sequence length="170" mass="19287">MSEALAYSFEPIAETDAEILILGSMPGRDSLKAAQYYAHPRNIFWRIMAEILHFDAGVPYQNRTAALSDARIALWDVLHSCKRPGSLDSSIEADTVVVNDFQKFFLRYDRIGSVIFNGSKAEHYYVRRVLPHLNGKPPRYFRAPSTSPAHASLSYARKLEIWRNLLGTGR</sequence>
<proteinExistence type="predicted"/>
<keyword evidence="3" id="KW-1185">Reference proteome</keyword>
<dbReference type="NCBIfam" id="TIGR04274">
    <property type="entry name" value="hypoxanDNAglyco"/>
    <property type="match status" value="1"/>
</dbReference>
<dbReference type="OrthoDB" id="9799921at2"/>
<dbReference type="KEGG" id="mmob:F6R98_02585"/>
<feature type="domain" description="Uracil-DNA glycosylase-like" evidence="1">
    <location>
        <begin position="10"/>
        <end position="166"/>
    </location>
</feature>
<dbReference type="InterPro" id="IPR036895">
    <property type="entry name" value="Uracil-DNA_glycosylase-like_sf"/>
</dbReference>
<dbReference type="InParanoid" id="A0A5Q0BHJ5"/>
<dbReference type="Pfam" id="PF03167">
    <property type="entry name" value="UDG"/>
    <property type="match status" value="1"/>
</dbReference>
<dbReference type="SMART" id="SM00986">
    <property type="entry name" value="UDG"/>
    <property type="match status" value="1"/>
</dbReference>
<gene>
    <name evidence="2" type="ORF">F6R98_02585</name>
</gene>
<dbReference type="EMBL" id="CP044205">
    <property type="protein sequence ID" value="QFY41647.1"/>
    <property type="molecule type" value="Genomic_DNA"/>
</dbReference>
<dbReference type="GO" id="GO:0033958">
    <property type="term" value="F:DNA-deoxyinosine glycosylase activity"/>
    <property type="evidence" value="ECO:0007669"/>
    <property type="project" value="UniProtKB-EC"/>
</dbReference>
<evidence type="ECO:0000313" key="2">
    <source>
        <dbReference type="EMBL" id="QFY41647.1"/>
    </source>
</evidence>
<dbReference type="AlphaFoldDB" id="A0A5Q0BHJ5"/>
<keyword evidence="2" id="KW-0378">Hydrolase</keyword>
<accession>A0A5Q0BHJ5</accession>
<dbReference type="Proteomes" id="UP000325755">
    <property type="component" value="Chromosome"/>
</dbReference>
<name>A0A5Q0BHJ5_9GAMM</name>
<dbReference type="InterPro" id="IPR005122">
    <property type="entry name" value="Uracil-DNA_glycosylase-like"/>
</dbReference>
<dbReference type="CDD" id="cd10032">
    <property type="entry name" value="UDG-F6_HDG"/>
    <property type="match status" value="1"/>
</dbReference>
<evidence type="ECO:0000259" key="1">
    <source>
        <dbReference type="SMART" id="SM00986"/>
    </source>
</evidence>
<dbReference type="InterPro" id="IPR026353">
    <property type="entry name" value="Hypoxan-DNA_Glyclase"/>
</dbReference>
<reference evidence="2 3" key="1">
    <citation type="submission" date="2019-09" db="EMBL/GenBank/DDBJ databases">
        <title>Ecophysiology of the spiral-shaped methanotroph Methylospira mobilis as revealed by the complete genome sequence.</title>
        <authorList>
            <person name="Oshkin I.Y."/>
            <person name="Dedysh S.N."/>
            <person name="Miroshnikov K."/>
            <person name="Danilova O.V."/>
            <person name="Hakobyan A."/>
            <person name="Liesack W."/>
        </authorList>
    </citation>
    <scope>NUCLEOTIDE SEQUENCE [LARGE SCALE GENOMIC DNA]</scope>
    <source>
        <strain evidence="2 3">Shm1</strain>
    </source>
</reference>
<organism evidence="2 3">
    <name type="scientific">Candidatus Methylospira mobilis</name>
    <dbReference type="NCBI Taxonomy" id="1808979"/>
    <lineage>
        <taxon>Bacteria</taxon>
        <taxon>Pseudomonadati</taxon>
        <taxon>Pseudomonadota</taxon>
        <taxon>Gammaproteobacteria</taxon>
        <taxon>Methylococcales</taxon>
        <taxon>Methylococcaceae</taxon>
        <taxon>Candidatus Methylospira</taxon>
    </lineage>
</organism>
<dbReference type="Gene3D" id="3.40.470.10">
    <property type="entry name" value="Uracil-DNA glycosylase-like domain"/>
    <property type="match status" value="1"/>
</dbReference>
<dbReference type="SMART" id="SM00987">
    <property type="entry name" value="UreE_C"/>
    <property type="match status" value="1"/>
</dbReference>
<keyword evidence="2" id="KW-0326">Glycosidase</keyword>
<dbReference type="RefSeq" id="WP_153247631.1">
    <property type="nucleotide sequence ID" value="NZ_CP044205.1"/>
</dbReference>
<protein>
    <submittedName>
        <fullName evidence="2">DNA-deoxyinosine glycosylase</fullName>
        <ecNumber evidence="2">3.2.2.15</ecNumber>
    </submittedName>
</protein>
<dbReference type="SUPFAM" id="SSF52141">
    <property type="entry name" value="Uracil-DNA glycosylase-like"/>
    <property type="match status" value="1"/>
</dbReference>
<evidence type="ECO:0000313" key="3">
    <source>
        <dbReference type="Proteomes" id="UP000325755"/>
    </source>
</evidence>
<dbReference type="EC" id="3.2.2.15" evidence="2"/>